<dbReference type="GO" id="GO:0043190">
    <property type="term" value="C:ATP-binding cassette (ABC) transporter complex"/>
    <property type="evidence" value="ECO:0007669"/>
    <property type="project" value="TreeGrafter"/>
</dbReference>
<feature type="domain" description="ABC transporter" evidence="9">
    <location>
        <begin position="6"/>
        <end position="240"/>
    </location>
</feature>
<evidence type="ECO:0000256" key="8">
    <source>
        <dbReference type="ARBA" id="ARBA00023136"/>
    </source>
</evidence>
<comment type="subcellular location">
    <subcellularLocation>
        <location evidence="1">Cell membrane</location>
        <topology evidence="1">Peripheral membrane protein</topology>
    </subcellularLocation>
</comment>
<dbReference type="InterPro" id="IPR003439">
    <property type="entry name" value="ABC_transporter-like_ATP-bd"/>
</dbReference>
<dbReference type="GO" id="GO:0016887">
    <property type="term" value="F:ATP hydrolysis activity"/>
    <property type="evidence" value="ECO:0007669"/>
    <property type="project" value="InterPro"/>
</dbReference>
<keyword evidence="4" id="KW-1003">Cell membrane</keyword>
<keyword evidence="3" id="KW-0813">Transport</keyword>
<dbReference type="SUPFAM" id="SSF52540">
    <property type="entry name" value="P-loop containing nucleoside triphosphate hydrolases"/>
    <property type="match status" value="1"/>
</dbReference>
<organism evidence="10 11">
    <name type="scientific">Formimonas warabiya</name>
    <dbReference type="NCBI Taxonomy" id="1761012"/>
    <lineage>
        <taxon>Bacteria</taxon>
        <taxon>Bacillati</taxon>
        <taxon>Bacillota</taxon>
        <taxon>Clostridia</taxon>
        <taxon>Eubacteriales</taxon>
        <taxon>Peptococcaceae</taxon>
        <taxon>Candidatus Formimonas</taxon>
    </lineage>
</organism>
<keyword evidence="6" id="KW-0067">ATP-binding</keyword>
<dbReference type="FunFam" id="3.40.50.300:FF:000224">
    <property type="entry name" value="Energy-coupling factor transporter ATP-binding protein EcfA"/>
    <property type="match status" value="1"/>
</dbReference>
<keyword evidence="11" id="KW-1185">Reference proteome</keyword>
<evidence type="ECO:0000313" key="11">
    <source>
        <dbReference type="Proteomes" id="UP000323521"/>
    </source>
</evidence>
<dbReference type="AlphaFoldDB" id="A0A3G1KTT5"/>
<dbReference type="Pfam" id="PF00005">
    <property type="entry name" value="ABC_tran"/>
    <property type="match status" value="1"/>
</dbReference>
<dbReference type="GO" id="GO:0042626">
    <property type="term" value="F:ATPase-coupled transmembrane transporter activity"/>
    <property type="evidence" value="ECO:0007669"/>
    <property type="project" value="TreeGrafter"/>
</dbReference>
<evidence type="ECO:0000256" key="7">
    <source>
        <dbReference type="ARBA" id="ARBA00022967"/>
    </source>
</evidence>
<dbReference type="EMBL" id="CP017634">
    <property type="protein sequence ID" value="ATW25878.1"/>
    <property type="molecule type" value="Genomic_DNA"/>
</dbReference>
<keyword evidence="7" id="KW-1278">Translocase</keyword>
<proteinExistence type="inferred from homology"/>
<comment type="similarity">
    <text evidence="2">Belongs to the ABC transporter superfamily.</text>
</comment>
<keyword evidence="5" id="KW-0547">Nucleotide-binding</keyword>
<dbReference type="PANTHER" id="PTHR43553:SF21">
    <property type="entry name" value="ABC TRANSPORTER ATP-BINDING PROTEIN MA_1418-RELATED"/>
    <property type="match status" value="1"/>
</dbReference>
<dbReference type="InterPro" id="IPR027417">
    <property type="entry name" value="P-loop_NTPase"/>
</dbReference>
<evidence type="ECO:0000256" key="2">
    <source>
        <dbReference type="ARBA" id="ARBA00005417"/>
    </source>
</evidence>
<name>A0A3G1KTT5_FORW1</name>
<protein>
    <recommendedName>
        <fullName evidence="9">ABC transporter domain-containing protein</fullName>
    </recommendedName>
</protein>
<accession>A0A3G1KTT5</accession>
<evidence type="ECO:0000313" key="10">
    <source>
        <dbReference type="EMBL" id="ATW25878.1"/>
    </source>
</evidence>
<dbReference type="KEGG" id="fwa:DCMF_14850"/>
<dbReference type="OrthoDB" id="9784332at2"/>
<keyword evidence="8" id="KW-0472">Membrane</keyword>
<reference evidence="10 11" key="1">
    <citation type="submission" date="2016-10" db="EMBL/GenBank/DDBJ databases">
        <title>Complete Genome Sequence of Peptococcaceae strain DCMF.</title>
        <authorList>
            <person name="Edwards R.J."/>
            <person name="Holland S.I."/>
            <person name="Deshpande N.P."/>
            <person name="Wong Y.K."/>
            <person name="Ertan H."/>
            <person name="Manefield M."/>
            <person name="Russell T.L."/>
            <person name="Lee M.J."/>
        </authorList>
    </citation>
    <scope>NUCLEOTIDE SEQUENCE [LARGE SCALE GENOMIC DNA]</scope>
    <source>
        <strain evidence="10 11">DCMF</strain>
    </source>
</reference>
<dbReference type="SMART" id="SM00382">
    <property type="entry name" value="AAA"/>
    <property type="match status" value="1"/>
</dbReference>
<dbReference type="GO" id="GO:0005524">
    <property type="term" value="F:ATP binding"/>
    <property type="evidence" value="ECO:0007669"/>
    <property type="project" value="UniProtKB-KW"/>
</dbReference>
<evidence type="ECO:0000256" key="6">
    <source>
        <dbReference type="ARBA" id="ARBA00022840"/>
    </source>
</evidence>
<sequence length="280" mass="31337">MKQPLISVQDVHFTYPDGTKALFGASLDIYEGEMMAIVGQNGSGKTTLVKHFNGLLKPTVGDVLVEGISVKKQPLGQLAQKVGYVYQNPSLQLFCRSVRDEVSFGLKLAKVPPDVIKKRVEEVLDTVGLLDKIEEYPFFLTTGEKQRVAIAAVLSLNPSVLIVDEPTTGQDFKRAYQFMEIFERLNKEENKTIIFITHEMRFTTEFAQRTVVVNDGKVLLDGLSTQVFTQVEKLQEAFVTPPQITQLALQLGSLGIRPDILKVNELYAEIKKEYQDLKVG</sequence>
<evidence type="ECO:0000256" key="3">
    <source>
        <dbReference type="ARBA" id="ARBA00022448"/>
    </source>
</evidence>
<gene>
    <name evidence="10" type="ORF">DCMF_14850</name>
</gene>
<evidence type="ECO:0000256" key="4">
    <source>
        <dbReference type="ARBA" id="ARBA00022475"/>
    </source>
</evidence>
<dbReference type="Proteomes" id="UP000323521">
    <property type="component" value="Chromosome"/>
</dbReference>
<dbReference type="InterPro" id="IPR015856">
    <property type="entry name" value="ABC_transpr_CbiO/EcfA_su"/>
</dbReference>
<dbReference type="RefSeq" id="WP_148135141.1">
    <property type="nucleotide sequence ID" value="NZ_CP017634.1"/>
</dbReference>
<evidence type="ECO:0000259" key="9">
    <source>
        <dbReference type="PROSITE" id="PS50893"/>
    </source>
</evidence>
<evidence type="ECO:0000256" key="1">
    <source>
        <dbReference type="ARBA" id="ARBA00004202"/>
    </source>
</evidence>
<evidence type="ECO:0000256" key="5">
    <source>
        <dbReference type="ARBA" id="ARBA00022741"/>
    </source>
</evidence>
<dbReference type="PANTHER" id="PTHR43553">
    <property type="entry name" value="HEAVY METAL TRANSPORTER"/>
    <property type="match status" value="1"/>
</dbReference>
<dbReference type="CDD" id="cd03225">
    <property type="entry name" value="ABC_cobalt_CbiO_domain1"/>
    <property type="match status" value="1"/>
</dbReference>
<dbReference type="Gene3D" id="3.40.50.300">
    <property type="entry name" value="P-loop containing nucleotide triphosphate hydrolases"/>
    <property type="match status" value="1"/>
</dbReference>
<dbReference type="InterPro" id="IPR050095">
    <property type="entry name" value="ECF_ABC_transporter_ATP-bd"/>
</dbReference>
<dbReference type="PROSITE" id="PS50893">
    <property type="entry name" value="ABC_TRANSPORTER_2"/>
    <property type="match status" value="1"/>
</dbReference>
<dbReference type="InterPro" id="IPR003593">
    <property type="entry name" value="AAA+_ATPase"/>
</dbReference>